<feature type="region of interest" description="Disordered" evidence="1">
    <location>
        <begin position="1"/>
        <end position="49"/>
    </location>
</feature>
<proteinExistence type="predicted"/>
<dbReference type="Proteomes" id="UP000256645">
    <property type="component" value="Unassembled WGS sequence"/>
</dbReference>
<evidence type="ECO:0000313" key="3">
    <source>
        <dbReference type="Proteomes" id="UP000256645"/>
    </source>
</evidence>
<name>A0A3D8RAU2_9HELO</name>
<accession>A0A3D8RAU2</accession>
<protein>
    <submittedName>
        <fullName evidence="2">Uncharacterized protein</fullName>
    </submittedName>
</protein>
<keyword evidence="3" id="KW-1185">Reference proteome</keyword>
<dbReference type="EMBL" id="PDLM01000008">
    <property type="protein sequence ID" value="RDW71038.1"/>
    <property type="molecule type" value="Genomic_DNA"/>
</dbReference>
<gene>
    <name evidence="2" type="ORF">BP6252_07601</name>
</gene>
<sequence length="49" mass="5024">MTKGVEKILSATNVTDQGTIAPKPTASGPSSEHTPKKCSFGELGSFTDA</sequence>
<dbReference type="AlphaFoldDB" id="A0A3D8RAU2"/>
<comment type="caution">
    <text evidence="2">The sequence shown here is derived from an EMBL/GenBank/DDBJ whole genome shotgun (WGS) entry which is preliminary data.</text>
</comment>
<reference evidence="2 3" key="1">
    <citation type="journal article" date="2018" name="IMA Fungus">
        <title>IMA Genome-F 9: Draft genome sequence of Annulohypoxylon stygium, Aspergillus mulundensis, Berkeleyomyces basicola (syn. Thielaviopsis basicola), Ceratocystis smalleyi, two Cercospora beticola strains, Coleophoma cylindrospora, Fusarium fracticaudum, Phialophora cf. hyalina, and Morchella septimelata.</title>
        <authorList>
            <person name="Wingfield B.D."/>
            <person name="Bills G.F."/>
            <person name="Dong Y."/>
            <person name="Huang W."/>
            <person name="Nel W.J."/>
            <person name="Swalarsk-Parry B.S."/>
            <person name="Vaghefi N."/>
            <person name="Wilken P.M."/>
            <person name="An Z."/>
            <person name="de Beer Z.W."/>
            <person name="De Vos L."/>
            <person name="Chen L."/>
            <person name="Duong T.A."/>
            <person name="Gao Y."/>
            <person name="Hammerbacher A."/>
            <person name="Kikkert J.R."/>
            <person name="Li Y."/>
            <person name="Li H."/>
            <person name="Li K."/>
            <person name="Li Q."/>
            <person name="Liu X."/>
            <person name="Ma X."/>
            <person name="Naidoo K."/>
            <person name="Pethybridge S.J."/>
            <person name="Sun J."/>
            <person name="Steenkamp E.T."/>
            <person name="van der Nest M.A."/>
            <person name="van Wyk S."/>
            <person name="Wingfield M.J."/>
            <person name="Xiong C."/>
            <person name="Yue Q."/>
            <person name="Zhang X."/>
        </authorList>
    </citation>
    <scope>NUCLEOTIDE SEQUENCE [LARGE SCALE GENOMIC DNA]</scope>
    <source>
        <strain evidence="2 3">BP6252</strain>
    </source>
</reference>
<evidence type="ECO:0000313" key="2">
    <source>
        <dbReference type="EMBL" id="RDW71038.1"/>
    </source>
</evidence>
<evidence type="ECO:0000256" key="1">
    <source>
        <dbReference type="SAM" id="MobiDB-lite"/>
    </source>
</evidence>
<organism evidence="2 3">
    <name type="scientific">Coleophoma cylindrospora</name>
    <dbReference type="NCBI Taxonomy" id="1849047"/>
    <lineage>
        <taxon>Eukaryota</taxon>
        <taxon>Fungi</taxon>
        <taxon>Dikarya</taxon>
        <taxon>Ascomycota</taxon>
        <taxon>Pezizomycotina</taxon>
        <taxon>Leotiomycetes</taxon>
        <taxon>Helotiales</taxon>
        <taxon>Dermateaceae</taxon>
        <taxon>Coleophoma</taxon>
    </lineage>
</organism>